<dbReference type="SUPFAM" id="SSF53474">
    <property type="entry name" value="alpha/beta-Hydrolases"/>
    <property type="match status" value="1"/>
</dbReference>
<keyword evidence="4" id="KW-1185">Reference proteome</keyword>
<dbReference type="PANTHER" id="PTHR11034">
    <property type="entry name" value="N-MYC DOWNSTREAM REGULATED"/>
    <property type="match status" value="1"/>
</dbReference>
<dbReference type="RefSeq" id="XP_022668991.1">
    <property type="nucleotide sequence ID" value="XM_022813256.1"/>
</dbReference>
<dbReference type="Proteomes" id="UP000594260">
    <property type="component" value="Unplaced"/>
</dbReference>
<dbReference type="OMA" id="TTHKSMN"/>
<keyword evidence="2" id="KW-0472">Membrane</keyword>
<evidence type="ECO:0000256" key="2">
    <source>
        <dbReference type="SAM" id="Phobius"/>
    </source>
</evidence>
<dbReference type="KEGG" id="vde:111253600"/>
<evidence type="ECO:0000256" key="1">
    <source>
        <dbReference type="ARBA" id="ARBA00005598"/>
    </source>
</evidence>
<dbReference type="GeneID" id="111253600"/>
<dbReference type="Gene3D" id="3.40.50.1820">
    <property type="entry name" value="alpha/beta hydrolase"/>
    <property type="match status" value="1"/>
</dbReference>
<evidence type="ECO:0000313" key="4">
    <source>
        <dbReference type="Proteomes" id="UP000594260"/>
    </source>
</evidence>
<sequence>MNRAHDTRSFGWHPQPPTSRGFADAIRHPVVSFCYLSLSLYLSFSSSIFCVYVLHLYRFQTEESRTHPITQAIPENSAIDANEVKSIEVTTKNCGKLHVHVQGDIENLEKKAVFLTIHDIGNNHSSFQDFVDHPCMSEIKQRSVFIHVDVPGQHDNADDLPNDFNYPTIQQIGEDLAQVLDHLKINIVVGFGEGAGANILVRFALAHPSRILGLVLIHLIATGVGMMEYFKDRFLNWKLSSVGMDQSAEQYLVYHKFGAHLEMVDNKETLISEYTEKLKKQINPRNLKKYVQSYMNRKDISSMIANNLKNVDILLVTGSKAAYATEVEKEYQKMGKEKTSILKINDVADLMQEAPEKLAQSLLLFVKGLGFLTSITLPGVERQRTFSGGDHKMLGAVGRRRTLSMEEYDLPRPRRTSLTANK</sequence>
<dbReference type="InterPro" id="IPR029058">
    <property type="entry name" value="AB_hydrolase_fold"/>
</dbReference>
<proteinExistence type="inferred from homology"/>
<dbReference type="OrthoDB" id="191979at2759"/>
<feature type="transmembrane region" description="Helical" evidence="2">
    <location>
        <begin position="38"/>
        <end position="57"/>
    </location>
</feature>
<dbReference type="FunCoup" id="A0A7M7KPS6">
    <property type="interactions" value="25"/>
</dbReference>
<dbReference type="InterPro" id="IPR004142">
    <property type="entry name" value="NDRG"/>
</dbReference>
<evidence type="ECO:0000313" key="3">
    <source>
        <dbReference type="EnsemblMetazoa" id="XP_022668991"/>
    </source>
</evidence>
<dbReference type="InParanoid" id="A0A7M7KPS6"/>
<protein>
    <submittedName>
        <fullName evidence="3">Uncharacterized protein</fullName>
    </submittedName>
</protein>
<accession>A0A7M7KPS6</accession>
<keyword evidence="2" id="KW-1133">Transmembrane helix</keyword>
<organism evidence="3 4">
    <name type="scientific">Varroa destructor</name>
    <name type="common">Honeybee mite</name>
    <dbReference type="NCBI Taxonomy" id="109461"/>
    <lineage>
        <taxon>Eukaryota</taxon>
        <taxon>Metazoa</taxon>
        <taxon>Ecdysozoa</taxon>
        <taxon>Arthropoda</taxon>
        <taxon>Chelicerata</taxon>
        <taxon>Arachnida</taxon>
        <taxon>Acari</taxon>
        <taxon>Parasitiformes</taxon>
        <taxon>Mesostigmata</taxon>
        <taxon>Gamasina</taxon>
        <taxon>Dermanyssoidea</taxon>
        <taxon>Varroidae</taxon>
        <taxon>Varroa</taxon>
    </lineage>
</organism>
<dbReference type="Pfam" id="PF03096">
    <property type="entry name" value="Ndr"/>
    <property type="match status" value="1"/>
</dbReference>
<reference evidence="3" key="1">
    <citation type="submission" date="2021-01" db="UniProtKB">
        <authorList>
            <consortium name="EnsemblMetazoa"/>
        </authorList>
    </citation>
    <scope>IDENTIFICATION</scope>
</reference>
<keyword evidence="2" id="KW-0812">Transmembrane</keyword>
<dbReference type="AlphaFoldDB" id="A0A7M7KPS6"/>
<name>A0A7M7KPS6_VARDE</name>
<comment type="similarity">
    <text evidence="1">Belongs to the NDRG family.</text>
</comment>
<dbReference type="EnsemblMetazoa" id="XM_022813256">
    <property type="protein sequence ID" value="XP_022668991"/>
    <property type="gene ID" value="LOC111253600"/>
</dbReference>